<evidence type="ECO:0000256" key="3">
    <source>
        <dbReference type="ARBA" id="ARBA00022729"/>
    </source>
</evidence>
<dbReference type="EMBL" id="FWXV01000005">
    <property type="protein sequence ID" value="SMD18313.1"/>
    <property type="molecule type" value="Genomic_DNA"/>
</dbReference>
<dbReference type="Gene3D" id="3.30.2030.20">
    <property type="match status" value="1"/>
</dbReference>
<keyword evidence="2" id="KW-1003">Cell membrane</keyword>
<comment type="subcellular location">
    <subcellularLocation>
        <location evidence="1">Cell membrane</location>
        <topology evidence="1">Lipid-anchor</topology>
    </subcellularLocation>
</comment>
<evidence type="ECO:0000313" key="8">
    <source>
        <dbReference type="Proteomes" id="UP000192674"/>
    </source>
</evidence>
<dbReference type="AlphaFoldDB" id="A0A1W2F8X6"/>
<keyword evidence="4" id="KW-0472">Membrane</keyword>
<dbReference type="GO" id="GO:0005886">
    <property type="term" value="C:plasma membrane"/>
    <property type="evidence" value="ECO:0007669"/>
    <property type="project" value="UniProtKB-SubCell"/>
</dbReference>
<reference evidence="7 8" key="1">
    <citation type="submission" date="2017-04" db="EMBL/GenBank/DDBJ databases">
        <authorList>
            <person name="Afonso C.L."/>
            <person name="Miller P.J."/>
            <person name="Scott M.A."/>
            <person name="Spackman E."/>
            <person name="Goraichik I."/>
            <person name="Dimitrov K.M."/>
            <person name="Suarez D.L."/>
            <person name="Swayne D.E."/>
        </authorList>
    </citation>
    <scope>NUCLEOTIDE SEQUENCE [LARGE SCALE GENOMIC DNA]</scope>
    <source>
        <strain evidence="7 8">DSM 43828</strain>
    </source>
</reference>
<evidence type="ECO:0000256" key="5">
    <source>
        <dbReference type="ARBA" id="ARBA00023139"/>
    </source>
</evidence>
<evidence type="ECO:0000256" key="1">
    <source>
        <dbReference type="ARBA" id="ARBA00004193"/>
    </source>
</evidence>
<proteinExistence type="predicted"/>
<evidence type="ECO:0000256" key="2">
    <source>
        <dbReference type="ARBA" id="ARBA00022475"/>
    </source>
</evidence>
<protein>
    <submittedName>
        <fullName evidence="7">Lipoprotein</fullName>
    </submittedName>
</protein>
<dbReference type="InterPro" id="IPR032018">
    <property type="entry name" value="LppA/LppB/LprP"/>
</dbReference>
<evidence type="ECO:0000313" key="7">
    <source>
        <dbReference type="EMBL" id="SMD18313.1"/>
    </source>
</evidence>
<evidence type="ECO:0000256" key="6">
    <source>
        <dbReference type="ARBA" id="ARBA00023288"/>
    </source>
</evidence>
<sequence length="154" mass="17013">MSKDEQYAELKKRPDIEQVHEEYTKMLEEIRTELVARIGIQPWQPKADPWGASMCGEFNDVGADGEKRRYSSGHSPGNLPDAKWDEALKLVESIAAQHGFKLHGAVVDKPGDHEFTFGNAWGGELLFGTAKNTTLSVSTGCHLTRAAYQRGTPA</sequence>
<name>A0A1W2F8X6_KIBAR</name>
<dbReference type="OrthoDB" id="3692710at2"/>
<organism evidence="7 8">
    <name type="scientific">Kibdelosporangium aridum</name>
    <dbReference type="NCBI Taxonomy" id="2030"/>
    <lineage>
        <taxon>Bacteria</taxon>
        <taxon>Bacillati</taxon>
        <taxon>Actinomycetota</taxon>
        <taxon>Actinomycetes</taxon>
        <taxon>Pseudonocardiales</taxon>
        <taxon>Pseudonocardiaceae</taxon>
        <taxon>Kibdelosporangium</taxon>
    </lineage>
</organism>
<evidence type="ECO:0000256" key="4">
    <source>
        <dbReference type="ARBA" id="ARBA00023136"/>
    </source>
</evidence>
<keyword evidence="6 7" id="KW-0449">Lipoprotein</keyword>
<keyword evidence="5" id="KW-0564">Palmitate</keyword>
<dbReference type="Proteomes" id="UP000192674">
    <property type="component" value="Unassembled WGS sequence"/>
</dbReference>
<keyword evidence="3" id="KW-0732">Signal</keyword>
<keyword evidence="8" id="KW-1185">Reference proteome</keyword>
<accession>A0A1W2F8X6</accession>
<dbReference type="RefSeq" id="WP_033393214.1">
    <property type="nucleotide sequence ID" value="NZ_FWXV01000005.1"/>
</dbReference>
<gene>
    <name evidence="7" type="ORF">SAMN05661093_05744</name>
</gene>
<dbReference type="Pfam" id="PF16708">
    <property type="entry name" value="LppA"/>
    <property type="match status" value="1"/>
</dbReference>